<dbReference type="RefSeq" id="WP_250928967.1">
    <property type="nucleotide sequence ID" value="NZ_JAMQBK010000031.1"/>
</dbReference>
<keyword evidence="1" id="KW-0472">Membrane</keyword>
<feature type="transmembrane region" description="Helical" evidence="1">
    <location>
        <begin position="570"/>
        <end position="592"/>
    </location>
</feature>
<feature type="transmembrane region" description="Helical" evidence="1">
    <location>
        <begin position="358"/>
        <end position="379"/>
    </location>
</feature>
<dbReference type="PANTHER" id="PTHR43471">
    <property type="entry name" value="ABC TRANSPORTER PERMEASE"/>
    <property type="match status" value="1"/>
</dbReference>
<feature type="transmembrane region" description="Helical" evidence="1">
    <location>
        <begin position="527"/>
        <end position="550"/>
    </location>
</feature>
<dbReference type="Proteomes" id="UP001202961">
    <property type="component" value="Unassembled WGS sequence"/>
</dbReference>
<feature type="transmembrane region" description="Helical" evidence="1">
    <location>
        <begin position="312"/>
        <end position="338"/>
    </location>
</feature>
<dbReference type="EMBL" id="JAMQBK010000031">
    <property type="protein sequence ID" value="MCM2371332.1"/>
    <property type="molecule type" value="Genomic_DNA"/>
</dbReference>
<keyword evidence="1" id="KW-0812">Transmembrane</keyword>
<evidence type="ECO:0000313" key="4">
    <source>
        <dbReference type="Proteomes" id="UP001202961"/>
    </source>
</evidence>
<name>A0ABT0U356_9BACT</name>
<accession>A0ABT0U356</accession>
<feature type="transmembrane region" description="Helical" evidence="1">
    <location>
        <begin position="391"/>
        <end position="410"/>
    </location>
</feature>
<sequence length="790" mass="86757">MSLSSKEKRKAAMRAGRPRFSAIRLMYTREMRDQLRDRRTLFTIAVLPMLLYPLVGMLLLQIAQFTRQHTISVCVIGVEHVTDDAEHAETNTFVSPLLVTVEDEEEASPSRLQPLGVSESTPVRFSKTLWDSDSNIDVYAYSAAELSRSGDLEERAQDWVRDQVFDCVVCVRQPLGVNGPVIMQDNQETDAAGASVGLYYNVASDQSMIAKDRMVSILNRWRGSWVRTRLSDAGVELSVLDPFKINDCDIAPERTREAAFWSKLLPFIMLVWAMTGAFYPAIDLVAGEKERGTLETLLCSPALRSEIVWGKLGAVMTFSMMTALLNASSMLVTSSFVFNQIGVGPAGSSMGAPPLIPMLWLLVALIPLSALFSALALAVAAMARSSKEGQYYLMPLMMVTLPLVLLPMLPGTTLNLGTSLIPVTGMFLLVRSLVEGQHMEALTYLPMVAVVTSVCLSLATRWAKRQFESESVLFGDGDQWELGAWMRHLWRDRQRAATPTIAFGCGAVILVALFFGKLAVTEMPDTFGGIAKLIFLPQFGLILAPTLLMATMMTTSLRTSLRLNTVNWRIWSLVAVLAVMLHPLYMQLAGLIGQMYPLSPQALEAMRPFGEHISSAPWLSVILLMAVVPAICEELAFRGFIFGGLVRNNSPVRAVLVTAFMFGISHGVLQQSISATFMGILLGWVALRTGSVLPGILIHFGNNALSVSLGRIAELQLPGMQNLISVDAVSQAPQYHPIWTGCALFVSVACLIGMYRITADMDVMENNDVLADRIISDQPVRDPSLKQYAS</sequence>
<dbReference type="InterPro" id="IPR003675">
    <property type="entry name" value="Rce1/LyrA-like_dom"/>
</dbReference>
<dbReference type="Pfam" id="PF12679">
    <property type="entry name" value="ABC2_membrane_2"/>
    <property type="match status" value="1"/>
</dbReference>
<dbReference type="NCBIfam" id="NF041647">
    <property type="entry name" value="ABC_perm_CPBP"/>
    <property type="match status" value="1"/>
</dbReference>
<gene>
    <name evidence="3" type="ORF">NB063_12010</name>
</gene>
<feature type="transmembrane region" description="Helical" evidence="1">
    <location>
        <begin position="738"/>
        <end position="757"/>
    </location>
</feature>
<feature type="transmembrane region" description="Helical" evidence="1">
    <location>
        <begin position="613"/>
        <end position="631"/>
    </location>
</feature>
<evidence type="ECO:0000313" key="3">
    <source>
        <dbReference type="EMBL" id="MCM2371332.1"/>
    </source>
</evidence>
<feature type="transmembrane region" description="Helical" evidence="1">
    <location>
        <begin position="41"/>
        <end position="63"/>
    </location>
</feature>
<dbReference type="Pfam" id="PF02517">
    <property type="entry name" value="Rce1-like"/>
    <property type="match status" value="1"/>
</dbReference>
<feature type="domain" description="CAAX prenyl protease 2/Lysostaphin resistance protein A-like" evidence="2">
    <location>
        <begin position="618"/>
        <end position="705"/>
    </location>
</feature>
<organism evidence="3 4">
    <name type="scientific">Aporhodopirellula aestuarii</name>
    <dbReference type="NCBI Taxonomy" id="2950107"/>
    <lineage>
        <taxon>Bacteria</taxon>
        <taxon>Pseudomonadati</taxon>
        <taxon>Planctomycetota</taxon>
        <taxon>Planctomycetia</taxon>
        <taxon>Pirellulales</taxon>
        <taxon>Pirellulaceae</taxon>
        <taxon>Aporhodopirellula</taxon>
    </lineage>
</organism>
<dbReference type="PANTHER" id="PTHR43471:SF3">
    <property type="entry name" value="ABC TRANSPORTER PERMEASE PROTEIN NATB"/>
    <property type="match status" value="1"/>
</dbReference>
<feature type="transmembrane region" description="Helical" evidence="1">
    <location>
        <begin position="441"/>
        <end position="463"/>
    </location>
</feature>
<feature type="transmembrane region" description="Helical" evidence="1">
    <location>
        <begin position="496"/>
        <end position="515"/>
    </location>
</feature>
<evidence type="ECO:0000256" key="1">
    <source>
        <dbReference type="SAM" id="Phobius"/>
    </source>
</evidence>
<evidence type="ECO:0000259" key="2">
    <source>
        <dbReference type="Pfam" id="PF02517"/>
    </source>
</evidence>
<feature type="transmembrane region" description="Helical" evidence="1">
    <location>
        <begin position="681"/>
        <end position="701"/>
    </location>
</feature>
<feature type="transmembrane region" description="Helical" evidence="1">
    <location>
        <begin position="264"/>
        <end position="282"/>
    </location>
</feature>
<proteinExistence type="predicted"/>
<comment type="caution">
    <text evidence="3">The sequence shown here is derived from an EMBL/GenBank/DDBJ whole genome shotgun (WGS) entry which is preliminary data.</text>
</comment>
<reference evidence="3 4" key="1">
    <citation type="journal article" date="2022" name="Syst. Appl. Microbiol.">
        <title>Rhodopirellula aestuarii sp. nov., a novel member of the genus Rhodopirellula isolated from brackish sediments collected in the Tagus River estuary, Portugal.</title>
        <authorList>
            <person name="Vitorino I.R."/>
            <person name="Klimek D."/>
            <person name="Calusinska M."/>
            <person name="Lobo-da-Cunha A."/>
            <person name="Vasconcelos V."/>
            <person name="Lage O.M."/>
        </authorList>
    </citation>
    <scope>NUCLEOTIDE SEQUENCE [LARGE SCALE GENOMIC DNA]</scope>
    <source>
        <strain evidence="3 4">ICT_H3.1</strain>
    </source>
</reference>
<feature type="transmembrane region" description="Helical" evidence="1">
    <location>
        <begin position="416"/>
        <end position="434"/>
    </location>
</feature>
<protein>
    <submittedName>
        <fullName evidence="3">ABC transporter permease subunit</fullName>
    </submittedName>
</protein>
<keyword evidence="4" id="KW-1185">Reference proteome</keyword>
<keyword evidence="1" id="KW-1133">Transmembrane helix</keyword>
<feature type="transmembrane region" description="Helical" evidence="1">
    <location>
        <begin position="651"/>
        <end position="669"/>
    </location>
</feature>